<comment type="caution">
    <text evidence="13">The sequence shown here is derived from an EMBL/GenBank/DDBJ whole genome shotgun (WGS) entry which is preliminary data.</text>
</comment>
<gene>
    <name evidence="13" type="ORF">J4Q44_G00371010</name>
</gene>
<reference evidence="13 14" key="1">
    <citation type="submission" date="2021-04" db="EMBL/GenBank/DDBJ databases">
        <authorList>
            <person name="De Guttry C."/>
            <person name="Zahm M."/>
            <person name="Klopp C."/>
            <person name="Cabau C."/>
            <person name="Louis A."/>
            <person name="Berthelot C."/>
            <person name="Parey E."/>
            <person name="Roest Crollius H."/>
            <person name="Montfort J."/>
            <person name="Robinson-Rechavi M."/>
            <person name="Bucao C."/>
            <person name="Bouchez O."/>
            <person name="Gislard M."/>
            <person name="Lluch J."/>
            <person name="Milhes M."/>
            <person name="Lampietro C."/>
            <person name="Lopez Roques C."/>
            <person name="Donnadieu C."/>
            <person name="Braasch I."/>
            <person name="Desvignes T."/>
            <person name="Postlethwait J."/>
            <person name="Bobe J."/>
            <person name="Wedekind C."/>
            <person name="Guiguen Y."/>
        </authorList>
    </citation>
    <scope>NUCLEOTIDE SEQUENCE [LARGE SCALE GENOMIC DNA]</scope>
    <source>
        <strain evidence="13">Cs_M1</strain>
        <tissue evidence="13">Blood</tissue>
    </source>
</reference>
<feature type="compositionally biased region" description="Polar residues" evidence="8">
    <location>
        <begin position="398"/>
        <end position="414"/>
    </location>
</feature>
<dbReference type="Pfam" id="PF20771">
    <property type="entry name" value="FAM171A1-2-B_C"/>
    <property type="match status" value="1"/>
</dbReference>
<keyword evidence="3 9" id="KW-0812">Transmembrane</keyword>
<dbReference type="GO" id="GO:0016020">
    <property type="term" value="C:membrane"/>
    <property type="evidence" value="ECO:0007669"/>
    <property type="project" value="UniProtKB-SubCell"/>
</dbReference>
<feature type="domain" description="FAM171 C-terminal" evidence="12">
    <location>
        <begin position="658"/>
        <end position="753"/>
    </location>
</feature>
<feature type="compositionally biased region" description="Polar residues" evidence="8">
    <location>
        <begin position="707"/>
        <end position="720"/>
    </location>
</feature>
<evidence type="ECO:0000313" key="14">
    <source>
        <dbReference type="Proteomes" id="UP001356427"/>
    </source>
</evidence>
<evidence type="ECO:0000256" key="9">
    <source>
        <dbReference type="SAM" id="Phobius"/>
    </source>
</evidence>
<evidence type="ECO:0000256" key="2">
    <source>
        <dbReference type="ARBA" id="ARBA00006818"/>
    </source>
</evidence>
<feature type="region of interest" description="Disordered" evidence="8">
    <location>
        <begin position="513"/>
        <end position="643"/>
    </location>
</feature>
<evidence type="ECO:0000256" key="1">
    <source>
        <dbReference type="ARBA" id="ARBA00004479"/>
    </source>
</evidence>
<evidence type="ECO:0000256" key="7">
    <source>
        <dbReference type="ARBA" id="ARBA00023180"/>
    </source>
</evidence>
<dbReference type="PANTHER" id="PTHR31626:SF2">
    <property type="entry name" value="PROTEIN FAM171B"/>
    <property type="match status" value="1"/>
</dbReference>
<organism evidence="13 14">
    <name type="scientific">Coregonus suidteri</name>
    <dbReference type="NCBI Taxonomy" id="861788"/>
    <lineage>
        <taxon>Eukaryota</taxon>
        <taxon>Metazoa</taxon>
        <taxon>Chordata</taxon>
        <taxon>Craniata</taxon>
        <taxon>Vertebrata</taxon>
        <taxon>Euteleostomi</taxon>
        <taxon>Actinopterygii</taxon>
        <taxon>Neopterygii</taxon>
        <taxon>Teleostei</taxon>
        <taxon>Protacanthopterygii</taxon>
        <taxon>Salmoniformes</taxon>
        <taxon>Salmonidae</taxon>
        <taxon>Coregoninae</taxon>
        <taxon>Coregonus</taxon>
    </lineage>
</organism>
<dbReference type="InterPro" id="IPR048530">
    <property type="entry name" value="FAM171_N"/>
</dbReference>
<feature type="signal peptide" evidence="10">
    <location>
        <begin position="1"/>
        <end position="18"/>
    </location>
</feature>
<evidence type="ECO:0000313" key="13">
    <source>
        <dbReference type="EMBL" id="KAK6292517.1"/>
    </source>
</evidence>
<evidence type="ECO:0000256" key="10">
    <source>
        <dbReference type="SAM" id="SignalP"/>
    </source>
</evidence>
<evidence type="ECO:0000259" key="11">
    <source>
        <dbReference type="Pfam" id="PF10577"/>
    </source>
</evidence>
<keyword evidence="4 10" id="KW-0732">Signal</keyword>
<evidence type="ECO:0000256" key="4">
    <source>
        <dbReference type="ARBA" id="ARBA00022729"/>
    </source>
</evidence>
<keyword evidence="7" id="KW-0325">Glycoprotein</keyword>
<feature type="region of interest" description="Disordered" evidence="8">
    <location>
        <begin position="676"/>
        <end position="720"/>
    </location>
</feature>
<feature type="chain" id="PRO_5042845475" description="Protein FAM171B" evidence="10">
    <location>
        <begin position="19"/>
        <end position="787"/>
    </location>
</feature>
<comment type="subcellular location">
    <subcellularLocation>
        <location evidence="1">Membrane</location>
        <topology evidence="1">Single-pass type I membrane protein</topology>
    </subcellularLocation>
</comment>
<name>A0AAN8KHE8_9TELE</name>
<accession>A0AAN8KHE8</accession>
<dbReference type="Pfam" id="PF10577">
    <property type="entry name" value="FAM171A1-2-B_N"/>
    <property type="match status" value="1"/>
</dbReference>
<evidence type="ECO:0000256" key="6">
    <source>
        <dbReference type="ARBA" id="ARBA00023136"/>
    </source>
</evidence>
<dbReference type="EMBL" id="JAGTTL010000038">
    <property type="protein sequence ID" value="KAK6292517.1"/>
    <property type="molecule type" value="Genomic_DNA"/>
</dbReference>
<keyword evidence="14" id="KW-1185">Reference proteome</keyword>
<dbReference type="Proteomes" id="UP001356427">
    <property type="component" value="Unassembled WGS sequence"/>
</dbReference>
<feature type="domain" description="FAM171 N-terminal" evidence="11">
    <location>
        <begin position="73"/>
        <end position="320"/>
    </location>
</feature>
<keyword evidence="6 9" id="KW-0472">Membrane</keyword>
<dbReference type="InterPro" id="IPR049175">
    <property type="entry name" value="FAM171_C"/>
</dbReference>
<comment type="similarity">
    <text evidence="2">Belongs to the FAM171 family.</text>
</comment>
<evidence type="ECO:0000256" key="5">
    <source>
        <dbReference type="ARBA" id="ARBA00022989"/>
    </source>
</evidence>
<sequence>MSVLGAYLLLLALFYRDGMRLTASGLAAAGQMAQRADDDVVDFIVKGAPYQQVVQQIHQYQTASVYSSGSEFTLKVQVNDMSTRHVLSLATVEVYVNYTRTNSALTTEDGIVFLHVPYQLGLPLTIVASMDSYLLTLLPWKTTRIPIFSAVTMSLLSINQGNIWWFEDSVLITGKTYDALSQPRIQFPKSLLNLTDRRSLSSVRAYLTTPQPPVGKDCYAYTTGLLINQSGYSSIELSPVAAVSAQLLSNGREIQVTGPVQITLPLGDNSGLQASHAVPAWSFDHTTGAWMNRGLGMVKMEEGKLFWTFMAPHLGYWIAAPMHSIRSMYCMIGYMGHATPMDFISHQSSSIMAVLGGTLVFLVGVLAMMLCCRRRPSSEPKTKRIHTTKMASLKRDQTTSTNDNQLCEVSSQDSTHSEDVSHQSLTARRGDGQSDDSATSKYNGDFNIYIEGTDLIGPESSRPLQQALLINSSDILCPRDISEQINLPLSLNESLFLQDRLLHFHNQPVSIRHAPGLRSSPEQPSPGCRSATLPRTGGAYDPGQGQSVGKDNLTQTLPKAPLATLEHSQGHGRGVQPRGLEGLQGDPSTFNPESRGHYYSSLPESISVPGTLNEARGRGGHRRGGGRPFSSELQGADQNSEHTLSELTMTRARPSPLAPRAWFVSLEGKPAAEICRNSSSVTDSKRKRRAAGDSRDTSLDSGVDMSEPNNQPTGGNRQMTLDRSGTFVKRATPHIKTLLLVSGEEVNNGCSGKGTMGTVLDVSGASGTATNISEETVEGLSTCPERH</sequence>
<evidence type="ECO:0000259" key="12">
    <source>
        <dbReference type="Pfam" id="PF20771"/>
    </source>
</evidence>
<evidence type="ECO:0000256" key="3">
    <source>
        <dbReference type="ARBA" id="ARBA00022692"/>
    </source>
</evidence>
<feature type="region of interest" description="Disordered" evidence="8">
    <location>
        <begin position="378"/>
        <end position="440"/>
    </location>
</feature>
<keyword evidence="5 9" id="KW-1133">Transmembrane helix</keyword>
<dbReference type="PANTHER" id="PTHR31626">
    <property type="entry name" value="SUSHI DOMAIN-CONTAINING PROTEIN"/>
    <property type="match status" value="1"/>
</dbReference>
<feature type="transmembrane region" description="Helical" evidence="9">
    <location>
        <begin position="351"/>
        <end position="372"/>
    </location>
</feature>
<feature type="compositionally biased region" description="Polar residues" evidence="8">
    <location>
        <begin position="544"/>
        <end position="557"/>
    </location>
</feature>
<evidence type="ECO:0000256" key="8">
    <source>
        <dbReference type="SAM" id="MobiDB-lite"/>
    </source>
</evidence>
<dbReference type="AlphaFoldDB" id="A0AAN8KHE8"/>
<evidence type="ECO:0008006" key="15">
    <source>
        <dbReference type="Google" id="ProtNLM"/>
    </source>
</evidence>
<protein>
    <recommendedName>
        <fullName evidence="15">Protein FAM171B</fullName>
    </recommendedName>
</protein>
<proteinExistence type="inferred from homology"/>
<dbReference type="InterPro" id="IPR018890">
    <property type="entry name" value="FAM171"/>
</dbReference>